<dbReference type="CDD" id="cd14696">
    <property type="entry name" value="bZIP_Jun"/>
    <property type="match status" value="1"/>
</dbReference>
<proteinExistence type="evidence at transcript level"/>
<dbReference type="PANTHER" id="PTHR11462">
    <property type="entry name" value="JUN TRANSCRIPTION FACTOR-RELATED"/>
    <property type="match status" value="1"/>
</dbReference>
<feature type="region of interest" description="Disordered" evidence="6">
    <location>
        <begin position="102"/>
        <end position="161"/>
    </location>
</feature>
<dbReference type="SUPFAM" id="SSF57959">
    <property type="entry name" value="Leucine zipper domain"/>
    <property type="match status" value="1"/>
</dbReference>
<dbReference type="PROSITE" id="PS00036">
    <property type="entry name" value="BZIP_BASIC"/>
    <property type="match status" value="1"/>
</dbReference>
<feature type="compositionally biased region" description="Polar residues" evidence="6">
    <location>
        <begin position="121"/>
        <end position="161"/>
    </location>
</feature>
<reference evidence="8" key="1">
    <citation type="submission" date="2009-10" db="EMBL/GenBank/DDBJ databases">
        <authorList>
            <person name="Freeman R.M.Jr."/>
            <person name="Wu M.M."/>
            <person name="Gerhart J.J."/>
        </authorList>
    </citation>
    <scope>NUCLEOTIDE SEQUENCE</scope>
</reference>
<dbReference type="OrthoDB" id="2187714at2759"/>
<dbReference type="Proteomes" id="UP000694865">
    <property type="component" value="Unplaced"/>
</dbReference>
<keyword evidence="3" id="KW-0238">DNA-binding</keyword>
<reference evidence="9" key="2">
    <citation type="journal article" date="2015" name="Nature">
        <title>Hemichordate genomes and deuterostome origins.</title>
        <authorList>
            <person name="Simakov O."/>
            <person name="Kawashima T."/>
            <person name="Marletaz F."/>
            <person name="Jenkins J."/>
            <person name="Koyanagi R."/>
            <person name="Mitros T."/>
            <person name="Hisata K."/>
            <person name="Bredeson J."/>
            <person name="Shoguchi E."/>
            <person name="Gyoja F."/>
            <person name="Yue J.X."/>
            <person name="Chen Y.C."/>
            <person name="Freeman R.M.Jr."/>
            <person name="Sasaki A."/>
            <person name="Hikosaka-Katayama T."/>
            <person name="Sato A."/>
            <person name="Fujie M."/>
            <person name="Baughman K.W."/>
            <person name="Levine J."/>
            <person name="Gonzalez P."/>
            <person name="Cameron C."/>
            <person name="Fritzenwanker J.H."/>
            <person name="Pani A.M."/>
            <person name="Goto H."/>
            <person name="Kanda M."/>
            <person name="Arakaki N."/>
            <person name="Yamasaki S."/>
            <person name="Qu J."/>
            <person name="Cree A."/>
            <person name="Ding Y."/>
            <person name="Dinh H.H."/>
            <person name="Dugan S."/>
            <person name="Holder M."/>
            <person name="Jhangiani S.N."/>
            <person name="Kovar C.L."/>
            <person name="Lee S.L."/>
            <person name="Lewis L.R."/>
            <person name="Morton D."/>
            <person name="Nazareth L.V."/>
            <person name="Okwuonu G."/>
            <person name="Santibanez J."/>
            <person name="Chen R."/>
            <person name="Richards S."/>
            <person name="Muzny D.M."/>
            <person name="Gillis A."/>
            <person name="Peshkin L."/>
            <person name="Wu M."/>
            <person name="Humphreys T."/>
            <person name="Su Y.H."/>
            <person name="Putnam N.H."/>
            <person name="Schmutz J."/>
            <person name="Fujiyama A."/>
            <person name="Yu J.K."/>
            <person name="Tagawa K."/>
            <person name="Worley K.C."/>
            <person name="Gibbs R.A."/>
            <person name="Kirschner M.W."/>
            <person name="Lowe C.J."/>
            <person name="Satoh N."/>
            <person name="Rokhsar D.S."/>
            <person name="Gerhart J."/>
        </authorList>
    </citation>
    <scope>NUCLEOTIDE SEQUENCE</scope>
</reference>
<dbReference type="PROSITE" id="PS50217">
    <property type="entry name" value="BZIP"/>
    <property type="match status" value="1"/>
</dbReference>
<dbReference type="KEGG" id="sko:100313553"/>
<dbReference type="PANTHER" id="PTHR11462:SF35">
    <property type="entry name" value="TRANSCRIPTION FACTOR JRA"/>
    <property type="match status" value="1"/>
</dbReference>
<dbReference type="GO" id="GO:0000981">
    <property type="term" value="F:DNA-binding transcription factor activity, RNA polymerase II-specific"/>
    <property type="evidence" value="ECO:0007669"/>
    <property type="project" value="TreeGrafter"/>
</dbReference>
<evidence type="ECO:0000259" key="7">
    <source>
        <dbReference type="PROSITE" id="PS50217"/>
    </source>
</evidence>
<comment type="similarity">
    <text evidence="1">Belongs to the bZIP family. Jun subfamily.</text>
</comment>
<organism evidence="8">
    <name type="scientific">Saccoglossus kowalevskii</name>
    <name type="common">Acorn worm</name>
    <dbReference type="NCBI Taxonomy" id="10224"/>
    <lineage>
        <taxon>Eukaryota</taxon>
        <taxon>Metazoa</taxon>
        <taxon>Hemichordata</taxon>
        <taxon>Enteropneusta</taxon>
        <taxon>Harrimaniidae</taxon>
        <taxon>Saccoglossus</taxon>
    </lineage>
</organism>
<feature type="coiled-coil region" evidence="5">
    <location>
        <begin position="207"/>
        <end position="261"/>
    </location>
</feature>
<evidence type="ECO:0000256" key="2">
    <source>
        <dbReference type="ARBA" id="ARBA00023015"/>
    </source>
</evidence>
<evidence type="ECO:0000256" key="4">
    <source>
        <dbReference type="ARBA" id="ARBA00023163"/>
    </source>
</evidence>
<evidence type="ECO:0000313" key="11">
    <source>
        <dbReference type="RefSeq" id="NP_001161502.1"/>
    </source>
</evidence>
<dbReference type="InterPro" id="IPR008917">
    <property type="entry name" value="TF_DNA-bd_sf"/>
</dbReference>
<dbReference type="RefSeq" id="NP_001161502.1">
    <property type="nucleotide sequence ID" value="NM_001168030.1"/>
</dbReference>
<dbReference type="Pfam" id="PF03957">
    <property type="entry name" value="Jun"/>
    <property type="match status" value="1"/>
</dbReference>
<dbReference type="GeneID" id="100313553"/>
<evidence type="ECO:0000256" key="5">
    <source>
        <dbReference type="SAM" id="Coils"/>
    </source>
</evidence>
<dbReference type="PRINTS" id="PR00043">
    <property type="entry name" value="LEUZIPPRJUN"/>
</dbReference>
<evidence type="ECO:0000313" key="10">
    <source>
        <dbReference type="Proteomes" id="UP000694865"/>
    </source>
</evidence>
<feature type="compositionally biased region" description="Low complexity" evidence="6">
    <location>
        <begin position="104"/>
        <end position="118"/>
    </location>
</feature>
<evidence type="ECO:0000313" key="8">
    <source>
        <dbReference type="EMBL" id="ACY92469.1"/>
    </source>
</evidence>
<dbReference type="EMBL" id="GU075940">
    <property type="protein sequence ID" value="ACY92469.1"/>
    <property type="molecule type" value="mRNA"/>
</dbReference>
<accession>D1LWW3</accession>
<dbReference type="GO" id="GO:0051726">
    <property type="term" value="P:regulation of cell cycle"/>
    <property type="evidence" value="ECO:0007669"/>
    <property type="project" value="TreeGrafter"/>
</dbReference>
<dbReference type="GO" id="GO:0000978">
    <property type="term" value="F:RNA polymerase II cis-regulatory region sequence-specific DNA binding"/>
    <property type="evidence" value="ECO:0007669"/>
    <property type="project" value="TreeGrafter"/>
</dbReference>
<evidence type="ECO:0000256" key="1">
    <source>
        <dbReference type="ARBA" id="ARBA00006882"/>
    </source>
</evidence>
<dbReference type="GO" id="GO:0042127">
    <property type="term" value="P:regulation of cell population proliferation"/>
    <property type="evidence" value="ECO:0007669"/>
    <property type="project" value="TreeGrafter"/>
</dbReference>
<keyword evidence="10" id="KW-1185">Reference proteome</keyword>
<evidence type="ECO:0000256" key="3">
    <source>
        <dbReference type="ARBA" id="ARBA00023125"/>
    </source>
</evidence>
<feature type="domain" description="BZIP" evidence="7">
    <location>
        <begin position="209"/>
        <end position="272"/>
    </location>
</feature>
<reference evidence="11" key="3">
    <citation type="submission" date="2025-05" db="UniProtKB">
        <authorList>
            <consortium name="RefSeq"/>
        </authorList>
    </citation>
    <scope>IDENTIFICATION</scope>
</reference>
<dbReference type="GO" id="GO:0005667">
    <property type="term" value="C:transcription regulator complex"/>
    <property type="evidence" value="ECO:0007669"/>
    <property type="project" value="TreeGrafter"/>
</dbReference>
<dbReference type="AlphaFoldDB" id="D1LWW3"/>
<dbReference type="InterPro" id="IPR050946">
    <property type="entry name" value="AP-1_TF_bZIP"/>
</dbReference>
<keyword evidence="2" id="KW-0805">Transcription regulation</keyword>
<dbReference type="FunFam" id="1.20.5.170:FF:000012">
    <property type="entry name" value="Putative transcription factor AP-1"/>
    <property type="match status" value="1"/>
</dbReference>
<dbReference type="SMART" id="SM00338">
    <property type="entry name" value="BRLZ"/>
    <property type="match status" value="1"/>
</dbReference>
<evidence type="ECO:0000256" key="6">
    <source>
        <dbReference type="SAM" id="MobiDB-lite"/>
    </source>
</evidence>
<keyword evidence="5" id="KW-0175">Coiled coil</keyword>
<dbReference type="SUPFAM" id="SSF47454">
    <property type="entry name" value="A DNA-binding domain in eukaryotic transcription factors"/>
    <property type="match status" value="1"/>
</dbReference>
<dbReference type="InterPro" id="IPR046347">
    <property type="entry name" value="bZIP_sf"/>
</dbReference>
<dbReference type="InterPro" id="IPR002112">
    <property type="entry name" value="Leuzip_Jun"/>
</dbReference>
<gene>
    <name evidence="11" type="primary">LOC100313553</name>
</gene>
<name>D1LWW3_SACKO</name>
<evidence type="ECO:0000313" key="9">
    <source>
        <dbReference type="EMBL" id="ALR88681.1"/>
    </source>
</evidence>
<protein>
    <submittedName>
        <fullName evidence="8 11">AP1-like transcription factor</fullName>
    </submittedName>
    <submittedName>
        <fullName evidence="9">Transcription factor ap-1-like 359</fullName>
    </submittedName>
</protein>
<dbReference type="Gene3D" id="1.20.5.170">
    <property type="match status" value="1"/>
</dbReference>
<sequence>MMTMEAQLYDDQPNPWLDKKKSMKLDLCTQPTKKSYAVLSTPDVQMLKLASPELEKLIMSQQGTVITTPTPTSILCPKNVTLEQEQFAEGFVQALSQLHGGVPSSTSATTTLPSSSGTLHYPSQASVTTTTTSLPGSASVDQPMQPVSSTASTCVTSPRRNNGTHDYIGTIATVGVQRIKQEEAPQTVPVFLAKGTPPTSPIDMEMQERFKAERKRLRNRIAASKCRKRKLERISRLEEKVDDLKNQNSDLSLSATQLREQVCKLKQQVMEHVKSGCQVMLAQQLAF</sequence>
<dbReference type="InterPro" id="IPR005643">
    <property type="entry name" value="JNK"/>
</dbReference>
<dbReference type="InterPro" id="IPR004827">
    <property type="entry name" value="bZIP"/>
</dbReference>
<dbReference type="EMBL" id="KU052848">
    <property type="protein sequence ID" value="ALR88681.1"/>
    <property type="molecule type" value="mRNA"/>
</dbReference>
<dbReference type="Pfam" id="PF00170">
    <property type="entry name" value="bZIP_1"/>
    <property type="match status" value="1"/>
</dbReference>
<keyword evidence="4" id="KW-0804">Transcription</keyword>